<dbReference type="InterPro" id="IPR027417">
    <property type="entry name" value="P-loop_NTPase"/>
</dbReference>
<dbReference type="RefSeq" id="WP_116651072.1">
    <property type="nucleotide sequence ID" value="NZ_QUZK01000041.1"/>
</dbReference>
<dbReference type="OrthoDB" id="9815116at2"/>
<dbReference type="Pfam" id="PF13614">
    <property type="entry name" value="AAA_31"/>
    <property type="match status" value="1"/>
</dbReference>
<comment type="caution">
    <text evidence="3">The sequence shown here is derived from an EMBL/GenBank/DDBJ whole genome shotgun (WGS) entry which is preliminary data.</text>
</comment>
<dbReference type="FunFam" id="3.40.50.300:FF:000285">
    <property type="entry name" value="Sporulation initiation inhibitor Soj"/>
    <property type="match status" value="1"/>
</dbReference>
<gene>
    <name evidence="3" type="ORF">DZC52_10365</name>
</gene>
<dbReference type="SUPFAM" id="SSF52540">
    <property type="entry name" value="P-loop containing nucleoside triphosphate hydrolases"/>
    <property type="match status" value="1"/>
</dbReference>
<dbReference type="Gene3D" id="3.40.50.300">
    <property type="entry name" value="P-loop containing nucleotide triphosphate hydrolases"/>
    <property type="match status" value="1"/>
</dbReference>
<dbReference type="AlphaFoldDB" id="A0A3E1K752"/>
<accession>A0A3E1K752</accession>
<dbReference type="EMBL" id="QUZK01000041">
    <property type="protein sequence ID" value="RFF29838.1"/>
    <property type="molecule type" value="Genomic_DNA"/>
</dbReference>
<sequence length="278" mass="29818">MTQRRARIVAVTNQKGGVGKTTTALNLAAGLAELERRVLLIDIDPQGNATTGSGVELEDEQNTLCEVLMGDCALSEAVVHVEAMGFDLVPANGDLTAAEVALMDEDDRATVLRGALANAASRYHHIIIDCPPSLNVLTLNALTAADSVLIPMQCEYYALEGLTALLGTIEQIQNSVNPELEIEGLVRTMFDIRNNLSGAVSRQLSEHFGDKLYATVVPRNVRVAEAPSYGQSVIHYDRDSRGAVAYLGLAGEYLRRMGEAARAPSATAQDLAAEEQRL</sequence>
<dbReference type="Proteomes" id="UP000260351">
    <property type="component" value="Unassembled WGS sequence"/>
</dbReference>
<proteinExistence type="predicted"/>
<comment type="similarity">
    <text evidence="1">To B.subtilis soj.</text>
</comment>
<evidence type="ECO:0000313" key="3">
    <source>
        <dbReference type="EMBL" id="RFF29838.1"/>
    </source>
</evidence>
<keyword evidence="4" id="KW-1185">Reference proteome</keyword>
<dbReference type="InterPro" id="IPR050678">
    <property type="entry name" value="DNA_Partitioning_ATPase"/>
</dbReference>
<feature type="domain" description="AAA" evidence="2">
    <location>
        <begin position="7"/>
        <end position="182"/>
    </location>
</feature>
<dbReference type="InterPro" id="IPR025669">
    <property type="entry name" value="AAA_dom"/>
</dbReference>
<name>A0A3E1K752_9GAMM</name>
<evidence type="ECO:0000313" key="4">
    <source>
        <dbReference type="Proteomes" id="UP000260351"/>
    </source>
</evidence>
<dbReference type="CDD" id="cd02042">
    <property type="entry name" value="ParAB_family"/>
    <property type="match status" value="1"/>
</dbReference>
<dbReference type="PANTHER" id="PTHR13696:SF52">
    <property type="entry name" value="PARA FAMILY PROTEIN CT_582"/>
    <property type="match status" value="1"/>
</dbReference>
<dbReference type="PANTHER" id="PTHR13696">
    <property type="entry name" value="P-LOOP CONTAINING NUCLEOSIDE TRIPHOSPHATE HYDROLASE"/>
    <property type="match status" value="1"/>
</dbReference>
<protein>
    <submittedName>
        <fullName evidence="3">ParA family protein</fullName>
    </submittedName>
</protein>
<evidence type="ECO:0000256" key="1">
    <source>
        <dbReference type="ARBA" id="ARBA00060876"/>
    </source>
</evidence>
<organism evidence="3 4">
    <name type="scientific">Wenzhouxiangella sediminis</name>
    <dbReference type="NCBI Taxonomy" id="1792836"/>
    <lineage>
        <taxon>Bacteria</taxon>
        <taxon>Pseudomonadati</taxon>
        <taxon>Pseudomonadota</taxon>
        <taxon>Gammaproteobacteria</taxon>
        <taxon>Chromatiales</taxon>
        <taxon>Wenzhouxiangellaceae</taxon>
        <taxon>Wenzhouxiangella</taxon>
    </lineage>
</organism>
<reference evidence="3 4" key="1">
    <citation type="submission" date="2018-08" db="EMBL/GenBank/DDBJ databases">
        <title>Wenzhouxiangella salilacus sp. nov., a novel bacterium isolated from a saline lake in Xinjiang Province, China.</title>
        <authorList>
            <person name="Han S."/>
        </authorList>
    </citation>
    <scope>NUCLEOTIDE SEQUENCE [LARGE SCALE GENOMIC DNA]</scope>
    <source>
        <strain evidence="3 4">XDB06</strain>
    </source>
</reference>
<evidence type="ECO:0000259" key="2">
    <source>
        <dbReference type="Pfam" id="PF13614"/>
    </source>
</evidence>